<proteinExistence type="predicted"/>
<dbReference type="PANTHER" id="PTHR48078:SF6">
    <property type="entry name" value="L-THREONINE DEHYDRATASE CATABOLIC TDCB"/>
    <property type="match status" value="1"/>
</dbReference>
<dbReference type="GO" id="GO:0006567">
    <property type="term" value="P:L-threonine catabolic process"/>
    <property type="evidence" value="ECO:0007669"/>
    <property type="project" value="TreeGrafter"/>
</dbReference>
<keyword evidence="3" id="KW-0456">Lyase</keyword>
<evidence type="ECO:0000313" key="6">
    <source>
        <dbReference type="Proteomes" id="UP000185696"/>
    </source>
</evidence>
<dbReference type="InterPro" id="IPR036052">
    <property type="entry name" value="TrpB-like_PALP_sf"/>
</dbReference>
<reference evidence="5 6" key="1">
    <citation type="submission" date="2016-12" db="EMBL/GenBank/DDBJ databases">
        <title>The draft genome sequence of Actinophytocola xinjiangensis.</title>
        <authorList>
            <person name="Wang W."/>
            <person name="Yuan L."/>
        </authorList>
    </citation>
    <scope>NUCLEOTIDE SEQUENCE [LARGE SCALE GENOMIC DNA]</scope>
    <source>
        <strain evidence="5 6">CGMCC 4.4663</strain>
    </source>
</reference>
<dbReference type="InterPro" id="IPR001926">
    <property type="entry name" value="TrpB-like_PALP"/>
</dbReference>
<keyword evidence="2" id="KW-0663">Pyridoxal phosphate</keyword>
<dbReference type="Pfam" id="PF00291">
    <property type="entry name" value="PALP"/>
    <property type="match status" value="1"/>
</dbReference>
<dbReference type="Gene3D" id="3.40.50.1100">
    <property type="match status" value="2"/>
</dbReference>
<comment type="caution">
    <text evidence="5">The sequence shown here is derived from an EMBL/GenBank/DDBJ whole genome shotgun (WGS) entry which is preliminary data.</text>
</comment>
<dbReference type="RefSeq" id="WP_075132945.1">
    <property type="nucleotide sequence ID" value="NZ_MSIF01000004.1"/>
</dbReference>
<organism evidence="5 6">
    <name type="scientific">Actinophytocola xinjiangensis</name>
    <dbReference type="NCBI Taxonomy" id="485602"/>
    <lineage>
        <taxon>Bacteria</taxon>
        <taxon>Bacillati</taxon>
        <taxon>Actinomycetota</taxon>
        <taxon>Actinomycetes</taxon>
        <taxon>Pseudonocardiales</taxon>
        <taxon>Pseudonocardiaceae</taxon>
    </lineage>
</organism>
<dbReference type="AlphaFoldDB" id="A0A7Z0WQG0"/>
<accession>A0A7Z0WQG0</accession>
<keyword evidence="6" id="KW-1185">Reference proteome</keyword>
<name>A0A7Z0WQG0_9PSEU</name>
<evidence type="ECO:0000259" key="4">
    <source>
        <dbReference type="Pfam" id="PF00291"/>
    </source>
</evidence>
<evidence type="ECO:0000313" key="5">
    <source>
        <dbReference type="EMBL" id="OLF11711.1"/>
    </source>
</evidence>
<protein>
    <recommendedName>
        <fullName evidence="4">Tryptophan synthase beta chain-like PALP domain-containing protein</fullName>
    </recommendedName>
</protein>
<gene>
    <name evidence="5" type="ORF">BLA60_12375</name>
</gene>
<dbReference type="SUPFAM" id="SSF53686">
    <property type="entry name" value="Tryptophan synthase beta subunit-like PLP-dependent enzymes"/>
    <property type="match status" value="1"/>
</dbReference>
<feature type="domain" description="Tryptophan synthase beta chain-like PALP" evidence="4">
    <location>
        <begin position="37"/>
        <end position="336"/>
    </location>
</feature>
<dbReference type="PANTHER" id="PTHR48078">
    <property type="entry name" value="THREONINE DEHYDRATASE, MITOCHONDRIAL-RELATED"/>
    <property type="match status" value="1"/>
</dbReference>
<comment type="cofactor">
    <cofactor evidence="1">
        <name>pyridoxal 5'-phosphate</name>
        <dbReference type="ChEBI" id="CHEBI:597326"/>
    </cofactor>
</comment>
<sequence>MSAGLELGSADEVRPWGMWRYRALLPLADGVIRYPLPVGGTPMIGPDRLRRVVGMPNLWVKDETWGTSGSSKDRATALVLENGLRAGATTITTASTGNAAIATALGASAVGMNAVIFVPAGCPAAKVARMRIAGALVLRVVEGYRAAFELSREAAARFGWLDRNTGANPLTLEAKKTVAFEIWEQLGRAVPDIVVVPVGDGPTLVAMGRGFRELRAQGVSSRVPRLVGVQAAGCQPLVRMWQSRPESSLRHSGTVADGIDVPEPISGAEALTEVADSGGAFVAVTDQAMLDAVETLATTAGISSEPAGAASLAGLHKARRLDLVGADETTVLLVTGRELAVNADVPCRGKEALIHARIEDVERHVGDLT</sequence>
<dbReference type="EMBL" id="MSIF01000004">
    <property type="protein sequence ID" value="OLF11711.1"/>
    <property type="molecule type" value="Genomic_DNA"/>
</dbReference>
<evidence type="ECO:0000256" key="1">
    <source>
        <dbReference type="ARBA" id="ARBA00001933"/>
    </source>
</evidence>
<evidence type="ECO:0000256" key="3">
    <source>
        <dbReference type="ARBA" id="ARBA00023239"/>
    </source>
</evidence>
<dbReference type="Proteomes" id="UP000185696">
    <property type="component" value="Unassembled WGS sequence"/>
</dbReference>
<dbReference type="GO" id="GO:0006565">
    <property type="term" value="P:L-serine catabolic process"/>
    <property type="evidence" value="ECO:0007669"/>
    <property type="project" value="TreeGrafter"/>
</dbReference>
<dbReference type="GO" id="GO:0009097">
    <property type="term" value="P:isoleucine biosynthetic process"/>
    <property type="evidence" value="ECO:0007669"/>
    <property type="project" value="TreeGrafter"/>
</dbReference>
<dbReference type="InterPro" id="IPR050147">
    <property type="entry name" value="Ser/Thr_Dehydratase"/>
</dbReference>
<dbReference type="GO" id="GO:0004794">
    <property type="term" value="F:threonine deaminase activity"/>
    <property type="evidence" value="ECO:0007669"/>
    <property type="project" value="TreeGrafter"/>
</dbReference>
<dbReference type="GO" id="GO:0003941">
    <property type="term" value="F:L-serine ammonia-lyase activity"/>
    <property type="evidence" value="ECO:0007669"/>
    <property type="project" value="TreeGrafter"/>
</dbReference>
<evidence type="ECO:0000256" key="2">
    <source>
        <dbReference type="ARBA" id="ARBA00022898"/>
    </source>
</evidence>